<dbReference type="Proteomes" id="UP000747110">
    <property type="component" value="Unassembled WGS sequence"/>
</dbReference>
<feature type="compositionally biased region" description="Low complexity" evidence="1">
    <location>
        <begin position="21"/>
        <end position="36"/>
    </location>
</feature>
<evidence type="ECO:0000313" key="3">
    <source>
        <dbReference type="Proteomes" id="UP000747110"/>
    </source>
</evidence>
<feature type="region of interest" description="Disordered" evidence="1">
    <location>
        <begin position="1"/>
        <end position="99"/>
    </location>
</feature>
<feature type="non-terminal residue" evidence="2">
    <location>
        <position position="1"/>
    </location>
</feature>
<accession>A0A8J4D118</accession>
<gene>
    <name evidence="2" type="ORF">Vretifemale_17374</name>
</gene>
<reference evidence="2" key="1">
    <citation type="journal article" date="2021" name="Proc. Natl. Acad. Sci. U.S.A.">
        <title>Three genomes in the algal genus Volvox reveal the fate of a haploid sex-determining region after a transition to homothallism.</title>
        <authorList>
            <person name="Yamamoto K."/>
            <person name="Hamaji T."/>
            <person name="Kawai-Toyooka H."/>
            <person name="Matsuzaki R."/>
            <person name="Takahashi F."/>
            <person name="Nishimura Y."/>
            <person name="Kawachi M."/>
            <person name="Noguchi H."/>
            <person name="Minakuchi Y."/>
            <person name="Umen J.G."/>
            <person name="Toyoda A."/>
            <person name="Nozaki H."/>
        </authorList>
    </citation>
    <scope>NUCLEOTIDE SEQUENCE</scope>
    <source>
        <strain evidence="2">NIES-3786</strain>
    </source>
</reference>
<evidence type="ECO:0000256" key="1">
    <source>
        <dbReference type="SAM" id="MobiDB-lite"/>
    </source>
</evidence>
<dbReference type="AlphaFoldDB" id="A0A8J4D118"/>
<proteinExistence type="predicted"/>
<name>A0A8J4D118_9CHLO</name>
<protein>
    <submittedName>
        <fullName evidence="2">Uncharacterized protein</fullName>
    </submittedName>
</protein>
<organism evidence="2 3">
    <name type="scientific">Volvox reticuliferus</name>
    <dbReference type="NCBI Taxonomy" id="1737510"/>
    <lineage>
        <taxon>Eukaryota</taxon>
        <taxon>Viridiplantae</taxon>
        <taxon>Chlorophyta</taxon>
        <taxon>core chlorophytes</taxon>
        <taxon>Chlorophyceae</taxon>
        <taxon>CS clade</taxon>
        <taxon>Chlamydomonadales</taxon>
        <taxon>Volvocaceae</taxon>
        <taxon>Volvox</taxon>
    </lineage>
</organism>
<dbReference type="OrthoDB" id="10664596at2759"/>
<keyword evidence="3" id="KW-1185">Reference proteome</keyword>
<sequence>GPQRVVAGTIPEASGTSEPHLNPAQAAAVNAEAAAAGPPPPPPPLPGLLQLPPEAARPMEEAFRQAAAGGHTSYHLRGSQARVQPPLSSSAEVGPSNLDGGFSSGAAVARAWGRNSSPSQLRLNSIRTQPDGERYYASVSHNGGLYRPHTPHSVLTAPPPASVLMSQVSRCSGLLGAGGYVTYRQEEEEVRVGQYQNFVYMTQHCRKTGRATTGGGNGDGVGGNG</sequence>
<evidence type="ECO:0000313" key="2">
    <source>
        <dbReference type="EMBL" id="GIL89549.1"/>
    </source>
</evidence>
<feature type="compositionally biased region" description="Pro residues" evidence="1">
    <location>
        <begin position="37"/>
        <end position="46"/>
    </location>
</feature>
<dbReference type="EMBL" id="BNCP01000051">
    <property type="protein sequence ID" value="GIL89549.1"/>
    <property type="molecule type" value="Genomic_DNA"/>
</dbReference>
<comment type="caution">
    <text evidence="2">The sequence shown here is derived from an EMBL/GenBank/DDBJ whole genome shotgun (WGS) entry which is preliminary data.</text>
</comment>
<feature type="compositionally biased region" description="Low complexity" evidence="1">
    <location>
        <begin position="47"/>
        <end position="56"/>
    </location>
</feature>